<reference evidence="7" key="1">
    <citation type="submission" date="2023-03" db="EMBL/GenBank/DDBJ databases">
        <title>Andean soil-derived lignocellulolytic bacterial consortium as a source of novel taxa and putative plastic-active enzymes.</title>
        <authorList>
            <person name="Diaz-Garcia L."/>
            <person name="Chuvochina M."/>
            <person name="Feuerriegel G."/>
            <person name="Bunk B."/>
            <person name="Sproer C."/>
            <person name="Streit W.R."/>
            <person name="Rodriguez L.M."/>
            <person name="Overmann J."/>
            <person name="Jimenez D.J."/>
        </authorList>
    </citation>
    <scope>NUCLEOTIDE SEQUENCE</scope>
    <source>
        <strain evidence="7">MAG 4196</strain>
    </source>
</reference>
<dbReference type="InterPro" id="IPR028202">
    <property type="entry name" value="Reductase_C"/>
</dbReference>
<dbReference type="InterPro" id="IPR036188">
    <property type="entry name" value="FAD/NAD-bd_sf"/>
</dbReference>
<dbReference type="GO" id="GO:0016651">
    <property type="term" value="F:oxidoreductase activity, acting on NAD(P)H"/>
    <property type="evidence" value="ECO:0007669"/>
    <property type="project" value="TreeGrafter"/>
</dbReference>
<feature type="domain" description="FAD/NAD(P)-binding" evidence="5">
    <location>
        <begin position="3"/>
        <end position="298"/>
    </location>
</feature>
<dbReference type="PRINTS" id="PR00411">
    <property type="entry name" value="PNDRDTASEI"/>
</dbReference>
<evidence type="ECO:0000256" key="2">
    <source>
        <dbReference type="ARBA" id="ARBA00022630"/>
    </source>
</evidence>
<gene>
    <name evidence="7" type="ORF">P0Y65_19800</name>
</gene>
<evidence type="ECO:0000259" key="5">
    <source>
        <dbReference type="Pfam" id="PF07992"/>
    </source>
</evidence>
<dbReference type="InterPro" id="IPR023753">
    <property type="entry name" value="FAD/NAD-binding_dom"/>
</dbReference>
<dbReference type="Gene3D" id="3.30.390.30">
    <property type="match status" value="1"/>
</dbReference>
<proteinExistence type="predicted"/>
<dbReference type="SUPFAM" id="SSF51905">
    <property type="entry name" value="FAD/NAD(P)-binding domain"/>
    <property type="match status" value="1"/>
</dbReference>
<sequence length="407" mass="42544">MTHMVVVGAGECGTRAALSLREQGFDGDVTLLGSERHAPYERPPLSKGGMLAEIFAAKTIAAETRLAEAGIAFRPSTSVESIDRGDGRLALSGGQALAYDRLLLATGATPRRLPGVDGERVVYLRTLEDALYLREALRPGRHLIVIGGGFIGLEIAASARARGAEVTVVEAQPRLLARAVPEALAAILQQRHVQSGVRVMVGARIEGIESDDSSVRVALADGAVIEGDLLLVGIGAVPNVALAEQAGLAIENGIRVDERLATEDGRIFAAGDCCSFPLAVYNGRRVRLESWRNAQEQGSLAAANMLGGRDAHGSVPWFWSDQYELGLQIAGLGDEGASSVTRDLGDGAQILFHLAADGRLVAASGLGAGTAVAKDIRLSEMLIASAARPAVDALADPAVKLKSLLTR</sequence>
<dbReference type="PANTHER" id="PTHR43557">
    <property type="entry name" value="APOPTOSIS-INDUCING FACTOR 1"/>
    <property type="match status" value="1"/>
</dbReference>
<evidence type="ECO:0000259" key="6">
    <source>
        <dbReference type="Pfam" id="PF14759"/>
    </source>
</evidence>
<dbReference type="PANTHER" id="PTHR43557:SF2">
    <property type="entry name" value="RIESKE DOMAIN-CONTAINING PROTEIN-RELATED"/>
    <property type="match status" value="1"/>
</dbReference>
<organism evidence="7 8">
    <name type="scientific">Candidatus Devosia phytovorans</name>
    <dbReference type="NCBI Taxonomy" id="3121372"/>
    <lineage>
        <taxon>Bacteria</taxon>
        <taxon>Pseudomonadati</taxon>
        <taxon>Pseudomonadota</taxon>
        <taxon>Alphaproteobacteria</taxon>
        <taxon>Hyphomicrobiales</taxon>
        <taxon>Devosiaceae</taxon>
        <taxon>Devosia</taxon>
    </lineage>
</organism>
<name>A0AAJ5VT92_9HYPH</name>
<dbReference type="Pfam" id="PF07992">
    <property type="entry name" value="Pyr_redox_2"/>
    <property type="match status" value="1"/>
</dbReference>
<dbReference type="InterPro" id="IPR016156">
    <property type="entry name" value="FAD/NAD-linked_Rdtase_dimer_sf"/>
</dbReference>
<keyword evidence="4" id="KW-0560">Oxidoreductase</keyword>
<dbReference type="PRINTS" id="PR00368">
    <property type="entry name" value="FADPNR"/>
</dbReference>
<dbReference type="Pfam" id="PF14759">
    <property type="entry name" value="Reductase_C"/>
    <property type="match status" value="1"/>
</dbReference>
<protein>
    <submittedName>
        <fullName evidence="7">FAD-dependent oxidoreductase</fullName>
    </submittedName>
</protein>
<feature type="domain" description="Reductase C-terminal" evidence="6">
    <location>
        <begin position="317"/>
        <end position="405"/>
    </location>
</feature>
<keyword evidence="2" id="KW-0285">Flavoprotein</keyword>
<dbReference type="EMBL" id="CP119312">
    <property type="protein sequence ID" value="WEK04391.1"/>
    <property type="molecule type" value="Genomic_DNA"/>
</dbReference>
<dbReference type="SUPFAM" id="SSF55424">
    <property type="entry name" value="FAD/NAD-linked reductases, dimerisation (C-terminal) domain"/>
    <property type="match status" value="1"/>
</dbReference>
<evidence type="ECO:0000256" key="4">
    <source>
        <dbReference type="ARBA" id="ARBA00023002"/>
    </source>
</evidence>
<accession>A0AAJ5VT92</accession>
<evidence type="ECO:0000256" key="1">
    <source>
        <dbReference type="ARBA" id="ARBA00001974"/>
    </source>
</evidence>
<dbReference type="Proteomes" id="UP001217476">
    <property type="component" value="Chromosome"/>
</dbReference>
<evidence type="ECO:0000256" key="3">
    <source>
        <dbReference type="ARBA" id="ARBA00022827"/>
    </source>
</evidence>
<dbReference type="GO" id="GO:0005737">
    <property type="term" value="C:cytoplasm"/>
    <property type="evidence" value="ECO:0007669"/>
    <property type="project" value="TreeGrafter"/>
</dbReference>
<dbReference type="InterPro" id="IPR050446">
    <property type="entry name" value="FAD-oxidoreductase/Apoptosis"/>
</dbReference>
<evidence type="ECO:0000313" key="8">
    <source>
        <dbReference type="Proteomes" id="UP001217476"/>
    </source>
</evidence>
<comment type="cofactor">
    <cofactor evidence="1">
        <name>FAD</name>
        <dbReference type="ChEBI" id="CHEBI:57692"/>
    </cofactor>
</comment>
<keyword evidence="3" id="KW-0274">FAD</keyword>
<evidence type="ECO:0000313" key="7">
    <source>
        <dbReference type="EMBL" id="WEK04391.1"/>
    </source>
</evidence>
<dbReference type="Gene3D" id="3.50.50.60">
    <property type="entry name" value="FAD/NAD(P)-binding domain"/>
    <property type="match status" value="2"/>
</dbReference>
<dbReference type="AlphaFoldDB" id="A0AAJ5VT92"/>